<feature type="region of interest" description="Disordered" evidence="1">
    <location>
        <begin position="249"/>
        <end position="282"/>
    </location>
</feature>
<dbReference type="GeneID" id="36604620"/>
<name>A0A2T4BJ16_9HYPO</name>
<evidence type="ECO:0000313" key="2">
    <source>
        <dbReference type="EMBL" id="PTB69312.1"/>
    </source>
</evidence>
<dbReference type="RefSeq" id="XP_024752632.1">
    <property type="nucleotide sequence ID" value="XM_024896502.1"/>
</dbReference>
<proteinExistence type="predicted"/>
<keyword evidence="3" id="KW-1185">Reference proteome</keyword>
<feature type="compositionally biased region" description="Basic and acidic residues" evidence="1">
    <location>
        <begin position="7"/>
        <end position="20"/>
    </location>
</feature>
<sequence length="282" mass="29751">MRRRGKMAKDTNEGSARDEGGPSTGQVEQEAAKGGEKGDQLKSLCGRLLHVLGAVQLARHEYRPSCRQWSLVLLYRLGPARVPVLARSRPGAAAAGCWRRGRGCPAAARRFLGRLGPLGACNGAPTGGPRGSSGRTCTGASTATAQWFIPGRGPAPPQGQAQDRNLSPFLLARVGTRPLSALHQQTGLALSGYPSEENFMWEAQQMQTQMQMQMQIQGLQRHNQMLGASASGGLVLLLALRLALASANLDSKKEPKSRGGPPIQAANPPKKGDEPGAAIQAA</sequence>
<evidence type="ECO:0000256" key="1">
    <source>
        <dbReference type="SAM" id="MobiDB-lite"/>
    </source>
</evidence>
<gene>
    <name evidence="2" type="ORF">BBK36DRAFT_1186734</name>
</gene>
<dbReference type="AlphaFoldDB" id="A0A2T4BJ16"/>
<dbReference type="EMBL" id="KZ680208">
    <property type="protein sequence ID" value="PTB69312.1"/>
    <property type="molecule type" value="Genomic_DNA"/>
</dbReference>
<feature type="region of interest" description="Disordered" evidence="1">
    <location>
        <begin position="1"/>
        <end position="35"/>
    </location>
</feature>
<dbReference type="Proteomes" id="UP000241546">
    <property type="component" value="Unassembled WGS sequence"/>
</dbReference>
<accession>A0A2T4BJ16</accession>
<organism evidence="2 3">
    <name type="scientific">Trichoderma citrinoviride</name>
    <dbReference type="NCBI Taxonomy" id="58853"/>
    <lineage>
        <taxon>Eukaryota</taxon>
        <taxon>Fungi</taxon>
        <taxon>Dikarya</taxon>
        <taxon>Ascomycota</taxon>
        <taxon>Pezizomycotina</taxon>
        <taxon>Sordariomycetes</taxon>
        <taxon>Hypocreomycetidae</taxon>
        <taxon>Hypocreales</taxon>
        <taxon>Hypocreaceae</taxon>
        <taxon>Trichoderma</taxon>
    </lineage>
</organism>
<reference evidence="3" key="1">
    <citation type="submission" date="2016-07" db="EMBL/GenBank/DDBJ databases">
        <title>Multiple horizontal gene transfer events from other fungi enriched the ability of initially mycotrophic Trichoderma (Ascomycota) to feed on dead plant biomass.</title>
        <authorList>
            <consortium name="DOE Joint Genome Institute"/>
            <person name="Atanasova L."/>
            <person name="Chenthamara K."/>
            <person name="Zhang J."/>
            <person name="Grujic M."/>
            <person name="Henrissat B."/>
            <person name="Kuo A."/>
            <person name="Aerts A."/>
            <person name="Salamov A."/>
            <person name="Lipzen A."/>
            <person name="Labutti K."/>
            <person name="Barry K."/>
            <person name="Miao Y."/>
            <person name="Rahimi M.J."/>
            <person name="Shen Q."/>
            <person name="Grigoriev I.V."/>
            <person name="Kubicek C.P."/>
            <person name="Druzhinina I.S."/>
        </authorList>
    </citation>
    <scope>NUCLEOTIDE SEQUENCE [LARGE SCALE GENOMIC DNA]</scope>
    <source>
        <strain evidence="3">TUCIM 6016</strain>
    </source>
</reference>
<evidence type="ECO:0000313" key="3">
    <source>
        <dbReference type="Proteomes" id="UP000241546"/>
    </source>
</evidence>
<protein>
    <submittedName>
        <fullName evidence="2">Uncharacterized protein</fullName>
    </submittedName>
</protein>